<protein>
    <submittedName>
        <fullName evidence="2">HXXEE domain-containing protein</fullName>
    </submittedName>
</protein>
<accession>A0A934J706</accession>
<keyword evidence="1" id="KW-0472">Membrane</keyword>
<keyword evidence="3" id="KW-1185">Reference proteome</keyword>
<name>A0A934J706_9BACL</name>
<feature type="transmembrane region" description="Helical" evidence="1">
    <location>
        <begin position="128"/>
        <end position="149"/>
    </location>
</feature>
<dbReference type="Pfam" id="PF13787">
    <property type="entry name" value="HXXEE"/>
    <property type="match status" value="1"/>
</dbReference>
<organism evidence="2 3">
    <name type="scientific">Paenibacillus roseus</name>
    <dbReference type="NCBI Taxonomy" id="2798579"/>
    <lineage>
        <taxon>Bacteria</taxon>
        <taxon>Bacillati</taxon>
        <taxon>Bacillota</taxon>
        <taxon>Bacilli</taxon>
        <taxon>Bacillales</taxon>
        <taxon>Paenibacillaceae</taxon>
        <taxon>Paenibacillus</taxon>
    </lineage>
</organism>
<dbReference type="InterPro" id="IPR025671">
    <property type="entry name" value="HXXEE"/>
</dbReference>
<sequence>MTFNFVFWLPYVVLLIHTIEEIPGFSKWATRHFAPMTAQRHVMLQVGIILVVLLVSYQASTQGNHRLWIILAAAFQLHLGINAVFHVVTTIIYKEYSPGLLTAVTLSIPATLYFFHEICTSGKISSTELVLSLLAGTIIGTSAIAALFLKQTAGRG</sequence>
<feature type="transmembrane region" description="Helical" evidence="1">
    <location>
        <begin position="67"/>
        <end position="93"/>
    </location>
</feature>
<dbReference type="EMBL" id="JAELUP010000117">
    <property type="protein sequence ID" value="MBJ6364080.1"/>
    <property type="molecule type" value="Genomic_DNA"/>
</dbReference>
<reference evidence="2" key="1">
    <citation type="submission" date="2020-12" db="EMBL/GenBank/DDBJ databases">
        <authorList>
            <person name="Huq M.A."/>
        </authorList>
    </citation>
    <scope>NUCLEOTIDE SEQUENCE</scope>
    <source>
        <strain evidence="2">MAHUQ-46</strain>
    </source>
</reference>
<dbReference type="AlphaFoldDB" id="A0A934J706"/>
<feature type="transmembrane region" description="Helical" evidence="1">
    <location>
        <begin position="99"/>
        <end position="116"/>
    </location>
</feature>
<dbReference type="RefSeq" id="WP_199021686.1">
    <property type="nucleotide sequence ID" value="NZ_JAELUP010000117.1"/>
</dbReference>
<evidence type="ECO:0000256" key="1">
    <source>
        <dbReference type="SAM" id="Phobius"/>
    </source>
</evidence>
<evidence type="ECO:0000313" key="3">
    <source>
        <dbReference type="Proteomes" id="UP000640274"/>
    </source>
</evidence>
<evidence type="ECO:0000313" key="2">
    <source>
        <dbReference type="EMBL" id="MBJ6364080.1"/>
    </source>
</evidence>
<comment type="caution">
    <text evidence="2">The sequence shown here is derived from an EMBL/GenBank/DDBJ whole genome shotgun (WGS) entry which is preliminary data.</text>
</comment>
<proteinExistence type="predicted"/>
<keyword evidence="1" id="KW-0812">Transmembrane</keyword>
<feature type="transmembrane region" description="Helical" evidence="1">
    <location>
        <begin position="42"/>
        <end position="60"/>
    </location>
</feature>
<dbReference type="Proteomes" id="UP000640274">
    <property type="component" value="Unassembled WGS sequence"/>
</dbReference>
<gene>
    <name evidence="2" type="ORF">JFN88_22965</name>
</gene>
<keyword evidence="1" id="KW-1133">Transmembrane helix</keyword>